<protein>
    <submittedName>
        <fullName evidence="2">Uncharacterized protein</fullName>
    </submittedName>
</protein>
<accession>A0AAV7TDE6</accession>
<name>A0AAV7TDE6_PLEWA</name>
<dbReference type="AlphaFoldDB" id="A0AAV7TDE6"/>
<evidence type="ECO:0000313" key="3">
    <source>
        <dbReference type="Proteomes" id="UP001066276"/>
    </source>
</evidence>
<feature type="region of interest" description="Disordered" evidence="1">
    <location>
        <begin position="193"/>
        <end position="218"/>
    </location>
</feature>
<sequence>MSFHINRRELHDQKLQQVFNPSGEAISNLTSPNLLSAKSTFLALERSLKKETSKWWEIASLKKYLENDRIPRGLRTLIFPPLDTTSQEHLQKWEANLKMASINMIKQLIEISEIEYEKYYKEVDNLTQRIEEANWGEITTKNYAILNSVIDLYEEDIIQRKNRKFRRDLYDYQHRRVYTFSKKYDNIKDSNLSLEAQTSHDTPPSSEIESSDDSTNCSLTRPQVNFLEEARRYRLGTLKDTRAKLPDTIPSYSSYSKYFRHTDQSPQQNNSTLTQEQLIVNLSNYELSPSDQLILNRGLSFCPTNYRDITQTKIDFFKFICHLKLKSFFSSMPTPSPPTPSSDFSEDISVQDLSDISFLCNLANITEQVFHLLL</sequence>
<dbReference type="Proteomes" id="UP001066276">
    <property type="component" value="Chromosome 4_1"/>
</dbReference>
<evidence type="ECO:0000256" key="1">
    <source>
        <dbReference type="SAM" id="MobiDB-lite"/>
    </source>
</evidence>
<evidence type="ECO:0000313" key="2">
    <source>
        <dbReference type="EMBL" id="KAJ1174421.1"/>
    </source>
</evidence>
<organism evidence="2 3">
    <name type="scientific">Pleurodeles waltl</name>
    <name type="common">Iberian ribbed newt</name>
    <dbReference type="NCBI Taxonomy" id="8319"/>
    <lineage>
        <taxon>Eukaryota</taxon>
        <taxon>Metazoa</taxon>
        <taxon>Chordata</taxon>
        <taxon>Craniata</taxon>
        <taxon>Vertebrata</taxon>
        <taxon>Euteleostomi</taxon>
        <taxon>Amphibia</taxon>
        <taxon>Batrachia</taxon>
        <taxon>Caudata</taxon>
        <taxon>Salamandroidea</taxon>
        <taxon>Salamandridae</taxon>
        <taxon>Pleurodelinae</taxon>
        <taxon>Pleurodeles</taxon>
    </lineage>
</organism>
<gene>
    <name evidence="2" type="ORF">NDU88_006243</name>
</gene>
<comment type="caution">
    <text evidence="2">The sequence shown here is derived from an EMBL/GenBank/DDBJ whole genome shotgun (WGS) entry which is preliminary data.</text>
</comment>
<dbReference type="EMBL" id="JANPWB010000007">
    <property type="protein sequence ID" value="KAJ1174421.1"/>
    <property type="molecule type" value="Genomic_DNA"/>
</dbReference>
<keyword evidence="3" id="KW-1185">Reference proteome</keyword>
<reference evidence="2" key="1">
    <citation type="journal article" date="2022" name="bioRxiv">
        <title>Sequencing and chromosome-scale assembly of the giantPleurodeles waltlgenome.</title>
        <authorList>
            <person name="Brown T."/>
            <person name="Elewa A."/>
            <person name="Iarovenko S."/>
            <person name="Subramanian E."/>
            <person name="Araus A.J."/>
            <person name="Petzold A."/>
            <person name="Susuki M."/>
            <person name="Suzuki K.-i.T."/>
            <person name="Hayashi T."/>
            <person name="Toyoda A."/>
            <person name="Oliveira C."/>
            <person name="Osipova E."/>
            <person name="Leigh N.D."/>
            <person name="Simon A."/>
            <person name="Yun M.H."/>
        </authorList>
    </citation>
    <scope>NUCLEOTIDE SEQUENCE</scope>
    <source>
        <strain evidence="2">20211129_DDA</strain>
        <tissue evidence="2">Liver</tissue>
    </source>
</reference>
<proteinExistence type="predicted"/>